<proteinExistence type="predicted"/>
<reference evidence="2" key="1">
    <citation type="journal article" date="2017" name="Proc. Natl. Acad. Sci. U.S.A.">
        <title>Comparative genomics uncovers the prolific and distinctive metabolic potential of the cyanobacterial genus Moorea.</title>
        <authorList>
            <person name="Leao T."/>
            <person name="Castelao G."/>
            <person name="Korobeynikov A."/>
            <person name="Monroe E.A."/>
            <person name="Podell S."/>
            <person name="Glukhov E."/>
            <person name="Allen E.E."/>
            <person name="Gerwick W.H."/>
            <person name="Gerwick L."/>
        </authorList>
    </citation>
    <scope>NUCLEOTIDE SEQUENCE</scope>
    <source>
        <strain evidence="2">JHB</strain>
    </source>
</reference>
<feature type="region of interest" description="Disordered" evidence="1">
    <location>
        <begin position="1"/>
        <end position="22"/>
    </location>
</feature>
<protein>
    <submittedName>
        <fullName evidence="2">Uncharacterized protein</fullName>
    </submittedName>
</protein>
<dbReference type="Proteomes" id="UP000176944">
    <property type="component" value="Chromosome"/>
</dbReference>
<dbReference type="EMBL" id="CP017708">
    <property type="protein sequence ID" value="WAN69455.1"/>
    <property type="molecule type" value="Genomic_DNA"/>
</dbReference>
<dbReference type="AlphaFoldDB" id="A0A9Q9UW26"/>
<name>A0A9Q9UW26_MOOP1</name>
<sequence length="87" mass="9266">MVTIQRSAVSGQRSAVSGQRSAVGQATQMATLLEVPSADVTEIKPMLTCCLDPKREWGKPPQVVNGAFSVGELNSPRVAPLHCLFKS</sequence>
<organism evidence="2">
    <name type="scientific">Moorena producens (strain JHB)</name>
    <dbReference type="NCBI Taxonomy" id="1454205"/>
    <lineage>
        <taxon>Bacteria</taxon>
        <taxon>Bacillati</taxon>
        <taxon>Cyanobacteriota</taxon>
        <taxon>Cyanophyceae</taxon>
        <taxon>Coleofasciculales</taxon>
        <taxon>Coleofasciculaceae</taxon>
        <taxon>Moorena</taxon>
    </lineage>
</organism>
<evidence type="ECO:0000256" key="1">
    <source>
        <dbReference type="SAM" id="MobiDB-lite"/>
    </source>
</evidence>
<accession>A0A9Q9UW26</accession>
<evidence type="ECO:0000313" key="2">
    <source>
        <dbReference type="EMBL" id="WAN69455.1"/>
    </source>
</evidence>
<gene>
    <name evidence="2" type="ORF">BJP36_35790</name>
</gene>
<reference evidence="2" key="2">
    <citation type="submission" date="2022-10" db="EMBL/GenBank/DDBJ databases">
        <authorList>
            <person name="Ngo T.-E."/>
        </authorList>
    </citation>
    <scope>NUCLEOTIDE SEQUENCE</scope>
    <source>
        <strain evidence="2">JHB</strain>
    </source>
</reference>